<sequence>MLSQTLLLALAGAVSALPGQMQARQDSECLEAMQSVYKGMPTPAPALVSFYATQTQTDPCKMTLPPAVESAQSSLQSAASSWLAANGDGIASAAEKCPDLASLTGNIELPSCTDGASSGNTSGDDADDADDSSDDSSESNDDSEANDDTDSDSDENAGHRDTGLAAAAVAIAAFVGVVAVL</sequence>
<evidence type="ECO:0000313" key="3">
    <source>
        <dbReference type="EMBL" id="KAK3294540.1"/>
    </source>
</evidence>
<accession>A0AAE0HDV2</accession>
<dbReference type="AlphaFoldDB" id="A0AAE0HDV2"/>
<keyword evidence="2" id="KW-0732">Signal</keyword>
<feature type="compositionally biased region" description="Low complexity" evidence="1">
    <location>
        <begin position="113"/>
        <end position="123"/>
    </location>
</feature>
<feature type="compositionally biased region" description="Acidic residues" evidence="1">
    <location>
        <begin position="124"/>
        <end position="155"/>
    </location>
</feature>
<reference evidence="3" key="2">
    <citation type="submission" date="2023-06" db="EMBL/GenBank/DDBJ databases">
        <authorList>
            <consortium name="Lawrence Berkeley National Laboratory"/>
            <person name="Haridas S."/>
            <person name="Hensen N."/>
            <person name="Bonometti L."/>
            <person name="Westerberg I."/>
            <person name="Brannstrom I.O."/>
            <person name="Guillou S."/>
            <person name="Cros-Aarteil S."/>
            <person name="Calhoun S."/>
            <person name="Kuo A."/>
            <person name="Mondo S."/>
            <person name="Pangilinan J."/>
            <person name="Riley R."/>
            <person name="Labutti K."/>
            <person name="Andreopoulos B."/>
            <person name="Lipzen A."/>
            <person name="Chen C."/>
            <person name="Yanf M."/>
            <person name="Daum C."/>
            <person name="Ng V."/>
            <person name="Clum A."/>
            <person name="Steindorff A."/>
            <person name="Ohm R."/>
            <person name="Martin F."/>
            <person name="Silar P."/>
            <person name="Natvig D."/>
            <person name="Lalanne C."/>
            <person name="Gautier V."/>
            <person name="Ament-Velasquez S.L."/>
            <person name="Kruys A."/>
            <person name="Hutchinson M.I."/>
            <person name="Powell A.J."/>
            <person name="Barry K."/>
            <person name="Miller A.N."/>
            <person name="Grigoriev I.V."/>
            <person name="Debuchy R."/>
            <person name="Gladieux P."/>
            <person name="Thoren M.H."/>
            <person name="Johannesson H."/>
        </authorList>
    </citation>
    <scope>NUCLEOTIDE SEQUENCE</scope>
    <source>
        <strain evidence="3">CBS 168.71</strain>
    </source>
</reference>
<name>A0AAE0HDV2_9PEZI</name>
<feature type="region of interest" description="Disordered" evidence="1">
    <location>
        <begin position="110"/>
        <end position="160"/>
    </location>
</feature>
<organism evidence="3 4">
    <name type="scientific">Chaetomium fimeti</name>
    <dbReference type="NCBI Taxonomy" id="1854472"/>
    <lineage>
        <taxon>Eukaryota</taxon>
        <taxon>Fungi</taxon>
        <taxon>Dikarya</taxon>
        <taxon>Ascomycota</taxon>
        <taxon>Pezizomycotina</taxon>
        <taxon>Sordariomycetes</taxon>
        <taxon>Sordariomycetidae</taxon>
        <taxon>Sordariales</taxon>
        <taxon>Chaetomiaceae</taxon>
        <taxon>Chaetomium</taxon>
    </lineage>
</organism>
<proteinExistence type="predicted"/>
<dbReference type="EMBL" id="JAUEPN010000005">
    <property type="protein sequence ID" value="KAK3294540.1"/>
    <property type="molecule type" value="Genomic_DNA"/>
</dbReference>
<gene>
    <name evidence="3" type="ORF">B0H64DRAFT_433680</name>
</gene>
<protein>
    <recommendedName>
        <fullName evidence="5">Infection structure specific protein</fullName>
    </recommendedName>
</protein>
<dbReference type="GeneID" id="87843008"/>
<feature type="chain" id="PRO_5042146847" description="Infection structure specific protein" evidence="2">
    <location>
        <begin position="17"/>
        <end position="181"/>
    </location>
</feature>
<evidence type="ECO:0000256" key="2">
    <source>
        <dbReference type="SAM" id="SignalP"/>
    </source>
</evidence>
<keyword evidence="4" id="KW-1185">Reference proteome</keyword>
<comment type="caution">
    <text evidence="3">The sequence shown here is derived from an EMBL/GenBank/DDBJ whole genome shotgun (WGS) entry which is preliminary data.</text>
</comment>
<dbReference type="Proteomes" id="UP001278766">
    <property type="component" value="Unassembled WGS sequence"/>
</dbReference>
<evidence type="ECO:0008006" key="5">
    <source>
        <dbReference type="Google" id="ProtNLM"/>
    </source>
</evidence>
<evidence type="ECO:0000256" key="1">
    <source>
        <dbReference type="SAM" id="MobiDB-lite"/>
    </source>
</evidence>
<evidence type="ECO:0000313" key="4">
    <source>
        <dbReference type="Proteomes" id="UP001278766"/>
    </source>
</evidence>
<feature type="signal peptide" evidence="2">
    <location>
        <begin position="1"/>
        <end position="16"/>
    </location>
</feature>
<reference evidence="3" key="1">
    <citation type="journal article" date="2023" name="Mol. Phylogenet. Evol.">
        <title>Genome-scale phylogeny and comparative genomics of the fungal order Sordariales.</title>
        <authorList>
            <person name="Hensen N."/>
            <person name="Bonometti L."/>
            <person name="Westerberg I."/>
            <person name="Brannstrom I.O."/>
            <person name="Guillou S."/>
            <person name="Cros-Aarteil S."/>
            <person name="Calhoun S."/>
            <person name="Haridas S."/>
            <person name="Kuo A."/>
            <person name="Mondo S."/>
            <person name="Pangilinan J."/>
            <person name="Riley R."/>
            <person name="LaButti K."/>
            <person name="Andreopoulos B."/>
            <person name="Lipzen A."/>
            <person name="Chen C."/>
            <person name="Yan M."/>
            <person name="Daum C."/>
            <person name="Ng V."/>
            <person name="Clum A."/>
            <person name="Steindorff A."/>
            <person name="Ohm R.A."/>
            <person name="Martin F."/>
            <person name="Silar P."/>
            <person name="Natvig D.O."/>
            <person name="Lalanne C."/>
            <person name="Gautier V."/>
            <person name="Ament-Velasquez S.L."/>
            <person name="Kruys A."/>
            <person name="Hutchinson M.I."/>
            <person name="Powell A.J."/>
            <person name="Barry K."/>
            <person name="Miller A.N."/>
            <person name="Grigoriev I.V."/>
            <person name="Debuchy R."/>
            <person name="Gladieux P."/>
            <person name="Hiltunen Thoren M."/>
            <person name="Johannesson H."/>
        </authorList>
    </citation>
    <scope>NUCLEOTIDE SEQUENCE</scope>
    <source>
        <strain evidence="3">CBS 168.71</strain>
    </source>
</reference>
<dbReference type="RefSeq" id="XP_062658054.1">
    <property type="nucleotide sequence ID" value="XM_062806060.1"/>
</dbReference>